<feature type="region of interest" description="Disordered" evidence="1">
    <location>
        <begin position="326"/>
        <end position="346"/>
    </location>
</feature>
<dbReference type="PROSITE" id="PS50042">
    <property type="entry name" value="CNMP_BINDING_3"/>
    <property type="match status" value="2"/>
</dbReference>
<comment type="caution">
    <text evidence="3">The sequence shown here is derived from an EMBL/GenBank/DDBJ whole genome shotgun (WGS) entry which is preliminary data.</text>
</comment>
<reference evidence="3" key="1">
    <citation type="submission" date="2023-08" db="EMBL/GenBank/DDBJ databases">
        <authorList>
            <person name="Chen Y."/>
            <person name="Shah S."/>
            <person name="Dougan E. K."/>
            <person name="Thang M."/>
            <person name="Chan C."/>
        </authorList>
    </citation>
    <scope>NUCLEOTIDE SEQUENCE</scope>
</reference>
<dbReference type="Proteomes" id="UP001178507">
    <property type="component" value="Unassembled WGS sequence"/>
</dbReference>
<dbReference type="EMBL" id="CAUJNA010003461">
    <property type="protein sequence ID" value="CAJ1402628.1"/>
    <property type="molecule type" value="Genomic_DNA"/>
</dbReference>
<feature type="region of interest" description="Disordered" evidence="1">
    <location>
        <begin position="634"/>
        <end position="734"/>
    </location>
</feature>
<keyword evidence="4" id="KW-1185">Reference proteome</keyword>
<evidence type="ECO:0000313" key="3">
    <source>
        <dbReference type="EMBL" id="CAJ1402628.1"/>
    </source>
</evidence>
<feature type="region of interest" description="Disordered" evidence="1">
    <location>
        <begin position="52"/>
        <end position="74"/>
    </location>
</feature>
<feature type="compositionally biased region" description="Polar residues" evidence="1">
    <location>
        <begin position="695"/>
        <end position="714"/>
    </location>
</feature>
<evidence type="ECO:0000256" key="1">
    <source>
        <dbReference type="SAM" id="MobiDB-lite"/>
    </source>
</evidence>
<feature type="domain" description="Cyclic nucleotide-binding" evidence="2">
    <location>
        <begin position="107"/>
        <end position="233"/>
    </location>
</feature>
<organism evidence="3 4">
    <name type="scientific">Effrenium voratum</name>
    <dbReference type="NCBI Taxonomy" id="2562239"/>
    <lineage>
        <taxon>Eukaryota</taxon>
        <taxon>Sar</taxon>
        <taxon>Alveolata</taxon>
        <taxon>Dinophyceae</taxon>
        <taxon>Suessiales</taxon>
        <taxon>Symbiodiniaceae</taxon>
        <taxon>Effrenium</taxon>
    </lineage>
</organism>
<dbReference type="PANTHER" id="PTHR23011">
    <property type="entry name" value="CYCLIC NUCLEOTIDE-BINDING DOMAIN CONTAINING PROTEIN"/>
    <property type="match status" value="1"/>
</dbReference>
<sequence length="734" mass="83351">MMPARGEMAGWPDGRSRSRRRMQPCGGKLEPRGLELVRGETVADTDAKNVLLRHDSDEVEGKADEQTSTTGARSRALRRILTKLPEERSKEEVEEVFVAMEKMSEAFLTNLDKPVKRAICERLQWEEFQENERVFDFGSVGDKLYIIWSGRVQLEVPREKTEAGDVHFVKQAKMEAGKVFGEIALMSDDCKRKGRCTTLKHTELWSLHRDDYRWSVGMSQQNTVRERAAFLKCVEEGLLEDMKAVDLQAMAGSLTEDGYIGEHKILEQGQEVDRVIFVKSGFCKVVRQLHPKFTETFCRYANYGEPMPNPYAQGEDDGLRVGEKGVWPRRRAPGDPKADGKASGAAEGQAKEALGVKLHSHQELRKLLRLVQDEEREEKRPQRTDTTSSSTAASHESCDRLTVVVDIISKGSSVGVMELMEGLTYQCTVISSPLAEIYSISKFDFIRNVSRPITHRLFCNYKARVSDKQLIMRLVQKYRWEHYKRGLLEEIRSWHSSASRGIIDREEPVPFIGASALGDETCIRVGKGEKLWDRRAQTPPNEAYDPDRAVKQIFHVQCTRDDEGKPVVNVEREQRDASMDDFERKLLETMANARYRDKLRRTANQVAAGQAALEDGKKGNNVAQQQELEEAAKKTLEAQKQKEKERIEGLRQAARDKVKQDRDRTQVRDRRTLRASADSGSQSARSSRMSSKRSNTQNLSLPAVRQQSYSSRASTPRDSKQSARARASRAAEPR</sequence>
<feature type="compositionally biased region" description="Basic and acidic residues" evidence="1">
    <location>
        <begin position="52"/>
        <end position="65"/>
    </location>
</feature>
<dbReference type="SMART" id="SM00100">
    <property type="entry name" value="cNMP"/>
    <property type="match status" value="1"/>
</dbReference>
<feature type="compositionally biased region" description="Basic and acidic residues" evidence="1">
    <location>
        <begin position="634"/>
        <end position="672"/>
    </location>
</feature>
<protein>
    <recommendedName>
        <fullName evidence="2">Cyclic nucleotide-binding domain-containing protein</fullName>
    </recommendedName>
</protein>
<feature type="compositionally biased region" description="Basic and acidic residues" evidence="1">
    <location>
        <begin position="370"/>
        <end position="383"/>
    </location>
</feature>
<gene>
    <name evidence="3" type="ORF">EVOR1521_LOCUS25474</name>
</gene>
<feature type="region of interest" description="Disordered" evidence="1">
    <location>
        <begin position="1"/>
        <end position="32"/>
    </location>
</feature>
<evidence type="ECO:0000313" key="4">
    <source>
        <dbReference type="Proteomes" id="UP001178507"/>
    </source>
</evidence>
<dbReference type="InterPro" id="IPR000595">
    <property type="entry name" value="cNMP-bd_dom"/>
</dbReference>
<feature type="compositionally biased region" description="Low complexity" evidence="1">
    <location>
        <begin position="674"/>
        <end position="694"/>
    </location>
</feature>
<feature type="domain" description="Cyclic nucleotide-binding" evidence="2">
    <location>
        <begin position="238"/>
        <end position="305"/>
    </location>
</feature>
<dbReference type="InterPro" id="IPR014710">
    <property type="entry name" value="RmlC-like_jellyroll"/>
</dbReference>
<dbReference type="Pfam" id="PF00027">
    <property type="entry name" value="cNMP_binding"/>
    <property type="match status" value="1"/>
</dbReference>
<name>A0AA36JCR3_9DINO</name>
<feature type="compositionally biased region" description="Low complexity" evidence="1">
    <location>
        <begin position="384"/>
        <end position="394"/>
    </location>
</feature>
<proteinExistence type="predicted"/>
<dbReference type="CDD" id="cd00038">
    <property type="entry name" value="CAP_ED"/>
    <property type="match status" value="1"/>
</dbReference>
<feature type="region of interest" description="Disordered" evidence="1">
    <location>
        <begin position="370"/>
        <end position="395"/>
    </location>
</feature>
<dbReference type="SUPFAM" id="SSF51206">
    <property type="entry name" value="cAMP-binding domain-like"/>
    <property type="match status" value="2"/>
</dbReference>
<dbReference type="InterPro" id="IPR018490">
    <property type="entry name" value="cNMP-bd_dom_sf"/>
</dbReference>
<dbReference type="Gene3D" id="2.60.120.10">
    <property type="entry name" value="Jelly Rolls"/>
    <property type="match status" value="2"/>
</dbReference>
<accession>A0AA36JCR3</accession>
<dbReference type="PANTHER" id="PTHR23011:SF28">
    <property type="entry name" value="CYCLIC NUCLEOTIDE-BINDING DOMAIN CONTAINING PROTEIN"/>
    <property type="match status" value="1"/>
</dbReference>
<evidence type="ECO:0000259" key="2">
    <source>
        <dbReference type="PROSITE" id="PS50042"/>
    </source>
</evidence>
<dbReference type="AlphaFoldDB" id="A0AA36JCR3"/>